<proteinExistence type="predicted"/>
<keyword evidence="1" id="KW-1185">Reference proteome</keyword>
<dbReference type="GeneID" id="105272811"/>
<reference evidence="2" key="1">
    <citation type="submission" date="2025-08" db="UniProtKB">
        <authorList>
            <consortium name="RefSeq"/>
        </authorList>
    </citation>
    <scope>IDENTIFICATION</scope>
    <source>
        <strain evidence="2">USDA-PBARC FA_bdor</strain>
        <tissue evidence="2">Whole organism</tissue>
    </source>
</reference>
<organism evidence="1 2">
    <name type="scientific">Fopius arisanus</name>
    <dbReference type="NCBI Taxonomy" id="64838"/>
    <lineage>
        <taxon>Eukaryota</taxon>
        <taxon>Metazoa</taxon>
        <taxon>Ecdysozoa</taxon>
        <taxon>Arthropoda</taxon>
        <taxon>Hexapoda</taxon>
        <taxon>Insecta</taxon>
        <taxon>Pterygota</taxon>
        <taxon>Neoptera</taxon>
        <taxon>Endopterygota</taxon>
        <taxon>Hymenoptera</taxon>
        <taxon>Apocrita</taxon>
        <taxon>Ichneumonoidea</taxon>
        <taxon>Braconidae</taxon>
        <taxon>Opiinae</taxon>
        <taxon>Fopius</taxon>
    </lineage>
</organism>
<name>A0A9R1TQT1_9HYME</name>
<protein>
    <submittedName>
        <fullName evidence="2">Protein ORAOV1 homolog</fullName>
    </submittedName>
</protein>
<evidence type="ECO:0000313" key="2">
    <source>
        <dbReference type="RefSeq" id="XP_011313341.1"/>
    </source>
</evidence>
<dbReference type="AlphaFoldDB" id="A0A9R1TQT1"/>
<accession>A0A9R1TQT1</accession>
<dbReference type="Proteomes" id="UP000694866">
    <property type="component" value="Unplaced"/>
</dbReference>
<dbReference type="RefSeq" id="XP_011313341.1">
    <property type="nucleotide sequence ID" value="XM_011315039.1"/>
</dbReference>
<evidence type="ECO:0000313" key="1">
    <source>
        <dbReference type="Proteomes" id="UP000694866"/>
    </source>
</evidence>
<gene>
    <name evidence="2" type="primary">LOC105272811</name>
</gene>
<dbReference type="OrthoDB" id="48036at2759"/>
<sequence>MKHAFKINLLLPFGILNFSSFPENHEIVIQILPRGKMTTAISTGHDINEIFENLLLSEEIAEQSGFQEGYNDGKNQSLKGYHLGYHRGSELAAKLGYYSGIAQHCLNSSIYLPKVTEHAKKLLEAIELFPLTNDETVDIINKSEEIKFKFIKLCSLAKIDSTYPEADKLDF</sequence>
<dbReference type="KEGG" id="fas:105272811"/>